<proteinExistence type="predicted"/>
<dbReference type="GO" id="GO:0055085">
    <property type="term" value="P:transmembrane transport"/>
    <property type="evidence" value="ECO:0007669"/>
    <property type="project" value="InterPro"/>
</dbReference>
<sequence length="95" mass="10717">MGYIQQMRHIILPQAMQLAVPPTVAYSVQIVKATALTSIIGFVELSRAGAMISNATFRPMEVYGIVVLIYFLLCWPLSKLSSYLEQRLNVAYRNH</sequence>
<evidence type="ECO:0000256" key="4">
    <source>
        <dbReference type="ARBA" id="ARBA00023136"/>
    </source>
</evidence>
<keyword evidence="2 5" id="KW-0812">Transmembrane</keyword>
<dbReference type="EMBL" id="FOPU01000050">
    <property type="protein sequence ID" value="SFH99618.1"/>
    <property type="molecule type" value="Genomic_DNA"/>
</dbReference>
<dbReference type="InterPro" id="IPR043429">
    <property type="entry name" value="ArtM/GltK/GlnP/TcyL/YhdX-like"/>
</dbReference>
<name>A0A1I3EL67_9RHOB</name>
<dbReference type="PANTHER" id="PTHR30614">
    <property type="entry name" value="MEMBRANE COMPONENT OF AMINO ACID ABC TRANSPORTER"/>
    <property type="match status" value="1"/>
</dbReference>
<dbReference type="RefSeq" id="WP_231964660.1">
    <property type="nucleotide sequence ID" value="NZ_FOPU01000050.1"/>
</dbReference>
<evidence type="ECO:0000313" key="7">
    <source>
        <dbReference type="EMBL" id="SFH99618.1"/>
    </source>
</evidence>
<dbReference type="GO" id="GO:0005886">
    <property type="term" value="C:plasma membrane"/>
    <property type="evidence" value="ECO:0007669"/>
    <property type="project" value="UniProtKB-SubCell"/>
</dbReference>
<dbReference type="GO" id="GO:0006865">
    <property type="term" value="P:amino acid transport"/>
    <property type="evidence" value="ECO:0007669"/>
    <property type="project" value="TreeGrafter"/>
</dbReference>
<gene>
    <name evidence="7" type="ORF">SAMN04488021_1509</name>
</gene>
<accession>A0A1I3EL67</accession>
<dbReference type="AlphaFoldDB" id="A0A1I3EL67"/>
<dbReference type="STRING" id="34004.SAMN04488021_1509"/>
<keyword evidence="3 5" id="KW-1133">Transmembrane helix</keyword>
<keyword evidence="4 5" id="KW-0472">Membrane</keyword>
<keyword evidence="8" id="KW-1185">Reference proteome</keyword>
<reference evidence="7 8" key="1">
    <citation type="submission" date="2016-10" db="EMBL/GenBank/DDBJ databases">
        <authorList>
            <person name="de Groot N.N."/>
        </authorList>
    </citation>
    <scope>NUCLEOTIDE SEQUENCE [LARGE SCALE GENOMIC DNA]</scope>
    <source>
        <strain evidence="7 8">DSM 8537</strain>
    </source>
</reference>
<evidence type="ECO:0000256" key="2">
    <source>
        <dbReference type="ARBA" id="ARBA00022692"/>
    </source>
</evidence>
<dbReference type="Pfam" id="PF00528">
    <property type="entry name" value="BPD_transp_1"/>
    <property type="match status" value="1"/>
</dbReference>
<protein>
    <submittedName>
        <fullName evidence="7">Binding-protein-dependent transport system inner membrane component</fullName>
    </submittedName>
</protein>
<dbReference type="Gene3D" id="1.10.3720.10">
    <property type="entry name" value="MetI-like"/>
    <property type="match status" value="1"/>
</dbReference>
<evidence type="ECO:0000256" key="5">
    <source>
        <dbReference type="SAM" id="Phobius"/>
    </source>
</evidence>
<evidence type="ECO:0000256" key="1">
    <source>
        <dbReference type="ARBA" id="ARBA00004651"/>
    </source>
</evidence>
<comment type="subcellular location">
    <subcellularLocation>
        <location evidence="1">Cell membrane</location>
        <topology evidence="1">Multi-pass membrane protein</topology>
    </subcellularLocation>
</comment>
<organism evidence="7 8">
    <name type="scientific">Paracoccus aminovorans</name>
    <dbReference type="NCBI Taxonomy" id="34004"/>
    <lineage>
        <taxon>Bacteria</taxon>
        <taxon>Pseudomonadati</taxon>
        <taxon>Pseudomonadota</taxon>
        <taxon>Alphaproteobacteria</taxon>
        <taxon>Rhodobacterales</taxon>
        <taxon>Paracoccaceae</taxon>
        <taxon>Paracoccus</taxon>
    </lineage>
</organism>
<dbReference type="SUPFAM" id="SSF161098">
    <property type="entry name" value="MetI-like"/>
    <property type="match status" value="1"/>
</dbReference>
<feature type="domain" description="ABC transmembrane type-1" evidence="6">
    <location>
        <begin position="2"/>
        <end position="88"/>
    </location>
</feature>
<dbReference type="InterPro" id="IPR000515">
    <property type="entry name" value="MetI-like"/>
</dbReference>
<evidence type="ECO:0000259" key="6">
    <source>
        <dbReference type="Pfam" id="PF00528"/>
    </source>
</evidence>
<dbReference type="PANTHER" id="PTHR30614:SF34">
    <property type="entry name" value="BLR6398 PROTEIN"/>
    <property type="match status" value="1"/>
</dbReference>
<evidence type="ECO:0000313" key="8">
    <source>
        <dbReference type="Proteomes" id="UP000183635"/>
    </source>
</evidence>
<evidence type="ECO:0000256" key="3">
    <source>
        <dbReference type="ARBA" id="ARBA00022989"/>
    </source>
</evidence>
<dbReference type="Proteomes" id="UP000183635">
    <property type="component" value="Unassembled WGS sequence"/>
</dbReference>
<dbReference type="InterPro" id="IPR035906">
    <property type="entry name" value="MetI-like_sf"/>
</dbReference>
<feature type="transmembrane region" description="Helical" evidence="5">
    <location>
        <begin position="60"/>
        <end position="78"/>
    </location>
</feature>